<comment type="subcellular location">
    <subcellularLocation>
        <location evidence="1">Nucleus</location>
    </subcellularLocation>
</comment>
<reference evidence="8" key="2">
    <citation type="submission" date="2020-05" db="UniProtKB">
        <authorList>
            <consortium name="EnsemblMetazoa"/>
        </authorList>
    </citation>
    <scope>IDENTIFICATION</scope>
</reference>
<evidence type="ECO:0000256" key="1">
    <source>
        <dbReference type="ARBA" id="ARBA00004123"/>
    </source>
</evidence>
<evidence type="ECO:0000256" key="3">
    <source>
        <dbReference type="ARBA" id="ARBA00023125"/>
    </source>
</evidence>
<feature type="domain" description="RPA-interacting protein C-terminal" evidence="6">
    <location>
        <begin position="121"/>
        <end position="195"/>
    </location>
</feature>
<dbReference type="AlphaFoldDB" id="A0A084WG59"/>
<gene>
    <name evidence="7" type="ORF">ZHAS_00017204</name>
</gene>
<dbReference type="EnsemblMetazoa" id="ASIC017204-RA">
    <property type="protein sequence ID" value="ASIC017204-PA"/>
    <property type="gene ID" value="ASIC017204"/>
</dbReference>
<protein>
    <submittedName>
        <fullName evidence="8">RPA_interact_C domain-containing protein</fullName>
    </submittedName>
</protein>
<dbReference type="EMBL" id="ATLV01023445">
    <property type="status" value="NOT_ANNOTATED_CDS"/>
    <property type="molecule type" value="Genomic_DNA"/>
</dbReference>
<dbReference type="Pfam" id="PF14768">
    <property type="entry name" value="RPA_interact_C"/>
    <property type="match status" value="1"/>
</dbReference>
<dbReference type="Proteomes" id="UP000030765">
    <property type="component" value="Unassembled WGS sequence"/>
</dbReference>
<keyword evidence="9" id="KW-1185">Reference proteome</keyword>
<evidence type="ECO:0000313" key="9">
    <source>
        <dbReference type="Proteomes" id="UP000030765"/>
    </source>
</evidence>
<dbReference type="VEuPathDB" id="VectorBase:ASIS009573"/>
<dbReference type="OrthoDB" id="435311at2759"/>
<dbReference type="VEuPathDB" id="VectorBase:ASIC017204"/>
<dbReference type="GO" id="GO:0000981">
    <property type="term" value="F:DNA-binding transcription factor activity, RNA polymerase II-specific"/>
    <property type="evidence" value="ECO:0007669"/>
    <property type="project" value="TreeGrafter"/>
</dbReference>
<dbReference type="EMBL" id="ATLV01023446">
    <property type="status" value="NOT_ANNOTATED_CDS"/>
    <property type="molecule type" value="Genomic_DNA"/>
</dbReference>
<dbReference type="InterPro" id="IPR028159">
    <property type="entry name" value="RPA_interact_C_dom"/>
</dbReference>
<dbReference type="VEuPathDB" id="VectorBase:ASIS023062"/>
<dbReference type="PANTHER" id="PTHR15741">
    <property type="entry name" value="BASIC HELIX-LOOP-HELIX ZIP TRANSCRIPTION FACTOR"/>
    <property type="match status" value="1"/>
</dbReference>
<dbReference type="GO" id="GO:0000978">
    <property type="term" value="F:RNA polymerase II cis-regulatory region sequence-specific DNA binding"/>
    <property type="evidence" value="ECO:0007669"/>
    <property type="project" value="TreeGrafter"/>
</dbReference>
<proteinExistence type="predicted"/>
<evidence type="ECO:0000313" key="7">
    <source>
        <dbReference type="EMBL" id="KFB49203.1"/>
    </source>
</evidence>
<evidence type="ECO:0000256" key="4">
    <source>
        <dbReference type="ARBA" id="ARBA00023163"/>
    </source>
</evidence>
<dbReference type="CDD" id="cd21739">
    <property type="entry name" value="NES2-NLS_ChREBP-like"/>
    <property type="match status" value="1"/>
</dbReference>
<sequence length="450" mass="51207">MEIINPGPSAHQTSVAQKIRSRDAARRFKFGSPKLVDLMREKCRIRIKEARKDEFLRKRNIAQEERAFLESIVREELSELEHDIALQDLIYKELMQDTEQWLFYEQSENYLISSYDTESVFCPICEHNVLELDDTAKTLRCSCGIRLRYDQTIETFSELLSKTIASHALRCSSNLQFFTEPIADVEHVQLNAFCLCSGGGDGSSGTEERKRCAETIHSGQFMVSHFETEGAEDDDDDLGMQMEDVKPSDLIASDNAVGLPLAPVDVCSAGAGALVPLAASTSSEQNQLARYVPRPIPLSSRSAVSQVEIDTDLSTVFNTLNVTYTQKLTSPKWNPFKGIRLRWKEKIRLNNVIWRCWHMQFIMKRKTLVCQFASPLDVDVHNTPQAILLEGKYWKRKCNVIKAEYKKWRRFNLKQPLGATNIVDTLRTLFFVEGAFQNASPEAVGRSYDA</sequence>
<dbReference type="EMBL" id="KE525343">
    <property type="protein sequence ID" value="KFB49203.1"/>
    <property type="molecule type" value="Genomic_DNA"/>
</dbReference>
<keyword evidence="3" id="KW-0238">DNA-binding</keyword>
<evidence type="ECO:0000256" key="2">
    <source>
        <dbReference type="ARBA" id="ARBA00023015"/>
    </source>
</evidence>
<dbReference type="InterPro" id="IPR052207">
    <property type="entry name" value="Max-like/E-box_TFs"/>
</dbReference>
<keyword evidence="5" id="KW-0539">Nucleus</keyword>
<organism evidence="7">
    <name type="scientific">Anopheles sinensis</name>
    <name type="common">Mosquito</name>
    <dbReference type="NCBI Taxonomy" id="74873"/>
    <lineage>
        <taxon>Eukaryota</taxon>
        <taxon>Metazoa</taxon>
        <taxon>Ecdysozoa</taxon>
        <taxon>Arthropoda</taxon>
        <taxon>Hexapoda</taxon>
        <taxon>Insecta</taxon>
        <taxon>Pterygota</taxon>
        <taxon>Neoptera</taxon>
        <taxon>Endopterygota</taxon>
        <taxon>Diptera</taxon>
        <taxon>Nematocera</taxon>
        <taxon>Culicoidea</taxon>
        <taxon>Culicidae</taxon>
        <taxon>Anophelinae</taxon>
        <taxon>Anopheles</taxon>
    </lineage>
</organism>
<dbReference type="PANTHER" id="PTHR15741:SF37">
    <property type="entry name" value="LD38259P"/>
    <property type="match status" value="1"/>
</dbReference>
<accession>A0A084WG59</accession>
<dbReference type="STRING" id="74873.A0A084WG59"/>
<reference evidence="7 9" key="1">
    <citation type="journal article" date="2014" name="BMC Genomics">
        <title>Genome sequence of Anopheles sinensis provides insight into genetics basis of mosquito competence for malaria parasites.</title>
        <authorList>
            <person name="Zhou D."/>
            <person name="Zhang D."/>
            <person name="Ding G."/>
            <person name="Shi L."/>
            <person name="Hou Q."/>
            <person name="Ye Y."/>
            <person name="Xu Y."/>
            <person name="Zhou H."/>
            <person name="Xiong C."/>
            <person name="Li S."/>
            <person name="Yu J."/>
            <person name="Hong S."/>
            <person name="Yu X."/>
            <person name="Zou P."/>
            <person name="Chen C."/>
            <person name="Chang X."/>
            <person name="Wang W."/>
            <person name="Lv Y."/>
            <person name="Sun Y."/>
            <person name="Ma L."/>
            <person name="Shen B."/>
            <person name="Zhu C."/>
        </authorList>
    </citation>
    <scope>NUCLEOTIDE SEQUENCE [LARGE SCALE GENOMIC DNA]</scope>
</reference>
<name>A0A084WG59_ANOSI</name>
<keyword evidence="2" id="KW-0805">Transcription regulation</keyword>
<dbReference type="GO" id="GO:0005634">
    <property type="term" value="C:nucleus"/>
    <property type="evidence" value="ECO:0007669"/>
    <property type="project" value="UniProtKB-SubCell"/>
</dbReference>
<keyword evidence="4" id="KW-0804">Transcription</keyword>
<evidence type="ECO:0000256" key="5">
    <source>
        <dbReference type="ARBA" id="ARBA00023242"/>
    </source>
</evidence>
<evidence type="ECO:0000259" key="6">
    <source>
        <dbReference type="Pfam" id="PF14768"/>
    </source>
</evidence>
<evidence type="ECO:0000313" key="8">
    <source>
        <dbReference type="EnsemblMetazoa" id="ASIC017204-PA"/>
    </source>
</evidence>